<feature type="region of interest" description="Disordered" evidence="1">
    <location>
        <begin position="102"/>
        <end position="125"/>
    </location>
</feature>
<accession>A0A8T2ZQ76</accession>
<protein>
    <submittedName>
        <fullName evidence="2">Uncharacterized protein</fullName>
    </submittedName>
</protein>
<keyword evidence="3" id="KW-1185">Reference proteome</keyword>
<gene>
    <name evidence="2" type="ORF">H0E87_001043</name>
</gene>
<dbReference type="Proteomes" id="UP000807159">
    <property type="component" value="Chromosome 1"/>
</dbReference>
<dbReference type="EMBL" id="JACEGQ020000001">
    <property type="protein sequence ID" value="KAH8519488.1"/>
    <property type="molecule type" value="Genomic_DNA"/>
</dbReference>
<sequence length="125" mass="14638">MEYSLHILRNCTLSRSAWSILRPSLLAASTHNTDDMQWLVDSILSEDDNVAEFGNMITWALWYSRDARLFQHRVLFILLNQLCSTIKKRLLWSGLPIKRRQHDNHHRKTSSKSTLTLPYLPPHVV</sequence>
<dbReference type="AlphaFoldDB" id="A0A8T2ZQ76"/>
<proteinExistence type="predicted"/>
<organism evidence="2 3">
    <name type="scientific">Populus deltoides</name>
    <name type="common">Eastern poplar</name>
    <name type="synonym">Eastern cottonwood</name>
    <dbReference type="NCBI Taxonomy" id="3696"/>
    <lineage>
        <taxon>Eukaryota</taxon>
        <taxon>Viridiplantae</taxon>
        <taxon>Streptophyta</taxon>
        <taxon>Embryophyta</taxon>
        <taxon>Tracheophyta</taxon>
        <taxon>Spermatophyta</taxon>
        <taxon>Magnoliopsida</taxon>
        <taxon>eudicotyledons</taxon>
        <taxon>Gunneridae</taxon>
        <taxon>Pentapetalae</taxon>
        <taxon>rosids</taxon>
        <taxon>fabids</taxon>
        <taxon>Malpighiales</taxon>
        <taxon>Salicaceae</taxon>
        <taxon>Saliceae</taxon>
        <taxon>Populus</taxon>
    </lineage>
</organism>
<evidence type="ECO:0000313" key="3">
    <source>
        <dbReference type="Proteomes" id="UP000807159"/>
    </source>
</evidence>
<name>A0A8T2ZQ76_POPDE</name>
<comment type="caution">
    <text evidence="2">The sequence shown here is derived from an EMBL/GenBank/DDBJ whole genome shotgun (WGS) entry which is preliminary data.</text>
</comment>
<evidence type="ECO:0000313" key="2">
    <source>
        <dbReference type="EMBL" id="KAH8519488.1"/>
    </source>
</evidence>
<reference evidence="2" key="1">
    <citation type="journal article" date="2021" name="J. Hered.">
        <title>Genome Assembly of Salicaceae Populus deltoides (Eastern Cottonwood) I-69 Based on Nanopore Sequencing and Hi-C Technologies.</title>
        <authorList>
            <person name="Bai S."/>
            <person name="Wu H."/>
            <person name="Zhang J."/>
            <person name="Pan Z."/>
            <person name="Zhao W."/>
            <person name="Li Z."/>
            <person name="Tong C."/>
        </authorList>
    </citation>
    <scope>NUCLEOTIDE SEQUENCE</scope>
    <source>
        <tissue evidence="2">Leaf</tissue>
    </source>
</reference>
<evidence type="ECO:0000256" key="1">
    <source>
        <dbReference type="SAM" id="MobiDB-lite"/>
    </source>
</evidence>